<comment type="caution">
    <text evidence="2">The sequence shown here is derived from an EMBL/GenBank/DDBJ whole genome shotgun (WGS) entry which is preliminary data.</text>
</comment>
<dbReference type="AlphaFoldDB" id="A0AAD4AII9"/>
<dbReference type="Proteomes" id="UP000016487">
    <property type="component" value="Unassembled WGS sequence"/>
</dbReference>
<dbReference type="InterPro" id="IPR027268">
    <property type="entry name" value="Peptidase_M4/M1_CTD_sf"/>
</dbReference>
<reference evidence="2" key="2">
    <citation type="submission" date="2015-03" db="EMBL/GenBank/DDBJ databases">
        <title>Genome sequence of Pseudoalteromonas citrea.</title>
        <authorList>
            <person name="Xie B.-B."/>
            <person name="Rong J.-C."/>
            <person name="Qin Q.-L."/>
            <person name="Zhang Y.-Z."/>
        </authorList>
    </citation>
    <scope>NUCLEOTIDE SEQUENCE</scope>
    <source>
        <strain evidence="2">DSM 8771</strain>
    </source>
</reference>
<dbReference type="RefSeq" id="WP_010363313.1">
    <property type="nucleotide sequence ID" value="NZ_AHBZ03000017.1"/>
</dbReference>
<proteinExistence type="predicted"/>
<name>A0AAD4AII9_9GAMM</name>
<dbReference type="InterPro" id="IPR007963">
    <property type="entry name" value="Peptidase_M61_catalytic"/>
</dbReference>
<organism evidence="2 3">
    <name type="scientific">Pseudoalteromonas citrea</name>
    <dbReference type="NCBI Taxonomy" id="43655"/>
    <lineage>
        <taxon>Bacteria</taxon>
        <taxon>Pseudomonadati</taxon>
        <taxon>Pseudomonadota</taxon>
        <taxon>Gammaproteobacteria</taxon>
        <taxon>Alteromonadales</taxon>
        <taxon>Pseudoalteromonadaceae</taxon>
        <taxon>Pseudoalteromonas</taxon>
    </lineage>
</organism>
<dbReference type="EMBL" id="AHBZ03000017">
    <property type="protein sequence ID" value="KAF7771226.1"/>
    <property type="molecule type" value="Genomic_DNA"/>
</dbReference>
<reference evidence="2" key="1">
    <citation type="journal article" date="2012" name="J. Bacteriol.">
        <title>Genome sequences of type strains of seven species of the marine bacterium Pseudoalteromonas.</title>
        <authorList>
            <person name="Xie B.B."/>
            <person name="Shu Y.L."/>
            <person name="Qin Q.L."/>
            <person name="Rong J.C."/>
            <person name="Zhang X.Y."/>
            <person name="Chen X.L."/>
            <person name="Shi M."/>
            <person name="He H.L."/>
            <person name="Zhou B.C."/>
            <person name="Zhang Y.Z."/>
        </authorList>
    </citation>
    <scope>NUCLEOTIDE SEQUENCE</scope>
    <source>
        <strain evidence="2">DSM 8771</strain>
    </source>
</reference>
<evidence type="ECO:0000313" key="2">
    <source>
        <dbReference type="EMBL" id="KAF7771226.1"/>
    </source>
</evidence>
<sequence length="290" mass="33836">MLIKTITISANIMQYIISHLLVTIMVIWLLLNTALCAEPSYKNLADLSNAQQSVVKTWIKHGIKATEHSLGQLEQSTIVVNLKPQYFTLEPVPWANVVRGKTDGVELHFNRYANDTALIDDWTLYHELSHLYHPLFYYQDFWVSEGLATYLQNVIMFNANLISRAEFTHRLWSGLQRGKLQTRHIRNKLSSVSENMWSLNAQQRVYWSGAAFFIEAEIALNTLPTRQFTMSELLNRYQRCCRSKNKQAKVFMSELDKISKTAIFSNLYQKYKNRTDFPKITKEQISQLRF</sequence>
<gene>
    <name evidence="2" type="ORF">PCIT_a4287</name>
</gene>
<evidence type="ECO:0000259" key="1">
    <source>
        <dbReference type="Pfam" id="PF05299"/>
    </source>
</evidence>
<evidence type="ECO:0000313" key="3">
    <source>
        <dbReference type="Proteomes" id="UP000016487"/>
    </source>
</evidence>
<accession>A0AAD4AII9</accession>
<dbReference type="Pfam" id="PF05299">
    <property type="entry name" value="Peptidase_M61"/>
    <property type="match status" value="1"/>
</dbReference>
<protein>
    <recommendedName>
        <fullName evidence="1">Peptidase M61 catalytic domain-containing protein</fullName>
    </recommendedName>
</protein>
<dbReference type="Gene3D" id="1.10.390.10">
    <property type="entry name" value="Neutral Protease Domain 2"/>
    <property type="match status" value="1"/>
</dbReference>
<feature type="domain" description="Peptidase M61 catalytic" evidence="1">
    <location>
        <begin position="137"/>
        <end position="199"/>
    </location>
</feature>